<evidence type="ECO:0000259" key="2">
    <source>
        <dbReference type="PROSITE" id="PS50975"/>
    </source>
</evidence>
<keyword evidence="4" id="KW-1185">Reference proteome</keyword>
<dbReference type="PROSITE" id="PS50975">
    <property type="entry name" value="ATP_GRASP"/>
    <property type="match status" value="1"/>
</dbReference>
<protein>
    <recommendedName>
        <fullName evidence="2">ATP-grasp domain-containing protein</fullName>
    </recommendedName>
</protein>
<keyword evidence="1" id="KW-0547">Nucleotide-binding</keyword>
<dbReference type="Proteomes" id="UP000316270">
    <property type="component" value="Chromosome 14"/>
</dbReference>
<organism evidence="3 4">
    <name type="scientific">Venturia effusa</name>
    <dbReference type="NCBI Taxonomy" id="50376"/>
    <lineage>
        <taxon>Eukaryota</taxon>
        <taxon>Fungi</taxon>
        <taxon>Dikarya</taxon>
        <taxon>Ascomycota</taxon>
        <taxon>Pezizomycotina</taxon>
        <taxon>Dothideomycetes</taxon>
        <taxon>Pleosporomycetidae</taxon>
        <taxon>Venturiales</taxon>
        <taxon>Venturiaceae</taxon>
        <taxon>Venturia</taxon>
    </lineage>
</organism>
<reference evidence="3 4" key="1">
    <citation type="submission" date="2019-07" db="EMBL/GenBank/DDBJ databases">
        <title>Finished genome of Venturia effusa.</title>
        <authorList>
            <person name="Young C.A."/>
            <person name="Cox M.P."/>
            <person name="Ganley A.R.D."/>
            <person name="David W.J."/>
        </authorList>
    </citation>
    <scope>NUCLEOTIDE SEQUENCE [LARGE SCALE GENOMIC DNA]</scope>
    <source>
        <strain evidence="4">albino</strain>
    </source>
</reference>
<sequence length="442" mass="49868">MSKGLAIARAFHQQGHRVVAADFEPHGIPVCGRFSRAITNFYSLPQESHDAPGGSSYVQALVSLVRKEKIHLWVSCSGVASALEDARAAEAVEQQTQCKAFQFGVKMTATLHEKYSFNENTRILGLNTPKTHLVTSVEDALKVLHQQENTDNTKYIMKPVGVDDTTRADMTLLPRASTGRTTAHITRLNPTPTRPFVLQQYIQGPEYCTHSIVIRGNVVLFTACPSADMLMHYQSLPTDSPLFQAMFEYTKEYASKMGKEMTGHFSMDFLVVESSDQVDGNLAKRLFPIECNPRAHTAVVLFNDDSAKMVDAYLHLLDTTPCSSDNSNSKEDEKEEEVEDFNVIFPSSTTKYYWLGHDILTRIVLPILNLCSLNNTLHATRASLHEFLVHALFWKDGTFELWDPWPFWWLYCVYWPGKFGMAIVKGQWWSRCNASTGKMFAC</sequence>
<evidence type="ECO:0000313" key="4">
    <source>
        <dbReference type="Proteomes" id="UP000316270"/>
    </source>
</evidence>
<dbReference type="AlphaFoldDB" id="A0A517LJH6"/>
<dbReference type="Gene3D" id="3.30.470.20">
    <property type="entry name" value="ATP-grasp fold, B domain"/>
    <property type="match status" value="1"/>
</dbReference>
<feature type="domain" description="ATP-grasp" evidence="2">
    <location>
        <begin position="118"/>
        <end position="318"/>
    </location>
</feature>
<accession>A0A517LJH6</accession>
<dbReference type="InterPro" id="IPR011761">
    <property type="entry name" value="ATP-grasp"/>
</dbReference>
<dbReference type="EMBL" id="CP042198">
    <property type="protein sequence ID" value="QDS75793.1"/>
    <property type="molecule type" value="Genomic_DNA"/>
</dbReference>
<proteinExistence type="predicted"/>
<dbReference type="GO" id="GO:0046872">
    <property type="term" value="F:metal ion binding"/>
    <property type="evidence" value="ECO:0007669"/>
    <property type="project" value="InterPro"/>
</dbReference>
<gene>
    <name evidence="3" type="ORF">FKW77_000073</name>
</gene>
<keyword evidence="1" id="KW-0067">ATP-binding</keyword>
<name>A0A517LJH6_9PEZI</name>
<dbReference type="OrthoDB" id="186626at2759"/>
<evidence type="ECO:0000256" key="1">
    <source>
        <dbReference type="PROSITE-ProRule" id="PRU00409"/>
    </source>
</evidence>
<dbReference type="GO" id="GO:0005524">
    <property type="term" value="F:ATP binding"/>
    <property type="evidence" value="ECO:0007669"/>
    <property type="project" value="UniProtKB-UniRule"/>
</dbReference>
<dbReference type="SUPFAM" id="SSF56059">
    <property type="entry name" value="Glutathione synthetase ATP-binding domain-like"/>
    <property type="match status" value="1"/>
</dbReference>
<evidence type="ECO:0000313" key="3">
    <source>
        <dbReference type="EMBL" id="QDS75793.1"/>
    </source>
</evidence>